<dbReference type="EMBL" id="JACAZE010000004">
    <property type="protein sequence ID" value="KAF7318737.1"/>
    <property type="molecule type" value="Genomic_DNA"/>
</dbReference>
<dbReference type="Proteomes" id="UP000613580">
    <property type="component" value="Unassembled WGS sequence"/>
</dbReference>
<comment type="caution">
    <text evidence="1">The sequence shown here is derived from an EMBL/GenBank/DDBJ whole genome shotgun (WGS) entry which is preliminary data.</text>
</comment>
<sequence length="525" mass="58552">MPFSALDEDIIPQILAFCDVRTVLRFGQTNKLSRALSQKRSVWRALLQDLADRCVLDAVPGHILRDAKAEYMYKEVKRAICGPETWLPNSSSLPSPYRVLEVKAPEFTGPLKSVRVLPGGKYLLVQRDAFLETGFLEGTSRCGMAEKNCWCSCAYRGTMWLWELRKINLETQTEQLVFSEAFSLQLRPLWLPVVSGYFVTAAIQPIQAQNTVILVDWRVNMYTAFKIETFIVAIHLTADHLIILHSLHLHVAVYDPHALRSSSSRWFPLHELTPQKIRHVHGILPIFNRPLYAYGRPINAPDEVTLSLRPSPLVRGGQIGKLYISQIEELPRRSSLVAKLVRKHVLHRPPPTEMRDRAYVFDLVLSPCNDSPSGWKMHVSRAMPAVPGLSSVVLSLAGYLTLERRASGPGGGSSRDIVIRDVLLLRHQAPTPRSAFQASRRLGYRGCWTGEQCGCVAFAADGQVEGRLLPLAAASAVPADGLFRGLPLRKLVPSGRRRDGRGEAASVVKRLKHCLSCPKRPTSGC</sequence>
<accession>A0A8H6WID1</accession>
<dbReference type="AlphaFoldDB" id="A0A8H6WID1"/>
<name>A0A8H6WID1_MYCCL</name>
<evidence type="ECO:0000313" key="1">
    <source>
        <dbReference type="EMBL" id="KAF7318737.1"/>
    </source>
</evidence>
<evidence type="ECO:0008006" key="3">
    <source>
        <dbReference type="Google" id="ProtNLM"/>
    </source>
</evidence>
<proteinExistence type="predicted"/>
<gene>
    <name evidence="1" type="ORF">HMN09_00386000</name>
</gene>
<dbReference type="SUPFAM" id="SSF81383">
    <property type="entry name" value="F-box domain"/>
    <property type="match status" value="1"/>
</dbReference>
<keyword evidence="2" id="KW-1185">Reference proteome</keyword>
<evidence type="ECO:0000313" key="2">
    <source>
        <dbReference type="Proteomes" id="UP000613580"/>
    </source>
</evidence>
<organism evidence="1 2">
    <name type="scientific">Mycena chlorophos</name>
    <name type="common">Agaric fungus</name>
    <name type="synonym">Agaricus chlorophos</name>
    <dbReference type="NCBI Taxonomy" id="658473"/>
    <lineage>
        <taxon>Eukaryota</taxon>
        <taxon>Fungi</taxon>
        <taxon>Dikarya</taxon>
        <taxon>Basidiomycota</taxon>
        <taxon>Agaricomycotina</taxon>
        <taxon>Agaricomycetes</taxon>
        <taxon>Agaricomycetidae</taxon>
        <taxon>Agaricales</taxon>
        <taxon>Marasmiineae</taxon>
        <taxon>Mycenaceae</taxon>
        <taxon>Mycena</taxon>
    </lineage>
</organism>
<dbReference type="OrthoDB" id="3061096at2759"/>
<protein>
    <recommendedName>
        <fullName evidence="3">F-box domain-containing protein</fullName>
    </recommendedName>
</protein>
<reference evidence="1" key="1">
    <citation type="submission" date="2020-05" db="EMBL/GenBank/DDBJ databases">
        <title>Mycena genomes resolve the evolution of fungal bioluminescence.</title>
        <authorList>
            <person name="Tsai I.J."/>
        </authorList>
    </citation>
    <scope>NUCLEOTIDE SEQUENCE</scope>
    <source>
        <strain evidence="1">110903Hualien_Pintung</strain>
    </source>
</reference>
<dbReference type="InterPro" id="IPR036047">
    <property type="entry name" value="F-box-like_dom_sf"/>
</dbReference>